<dbReference type="Proteomes" id="UP000033774">
    <property type="component" value="Unassembled WGS sequence"/>
</dbReference>
<evidence type="ECO:0000313" key="3">
    <source>
        <dbReference type="Proteomes" id="UP000033774"/>
    </source>
</evidence>
<dbReference type="EMBL" id="LAJY01000078">
    <property type="protein sequence ID" value="KJV10564.1"/>
    <property type="molecule type" value="Genomic_DNA"/>
</dbReference>
<dbReference type="SUPFAM" id="SSF55729">
    <property type="entry name" value="Acyl-CoA N-acyltransferases (Nat)"/>
    <property type="match status" value="1"/>
</dbReference>
<dbReference type="Pfam" id="PF13527">
    <property type="entry name" value="Acetyltransf_9"/>
    <property type="match status" value="1"/>
</dbReference>
<sequence>MVTFTQEQPQDADAIEQLLDRVFGQARCQKTSYRFRDRVAPVAPLCYVAKDGDKVIGTLRYWPVEIGPKGTPALLLGPLAVDETYRGLGLGADLMDVTLAACAAHGHEIIVLVSDLAEFYSKFNFTAAAPTGITMPGEKTDRIYIRGMVPNALAGVEGPVRPFGARFPKARSVKNRSVKRKAA</sequence>
<feature type="domain" description="N-acetyltransferase" evidence="1">
    <location>
        <begin position="2"/>
        <end position="156"/>
    </location>
</feature>
<dbReference type="CDD" id="cd04301">
    <property type="entry name" value="NAT_SF"/>
    <property type="match status" value="1"/>
</dbReference>
<comment type="caution">
    <text evidence="2">The sequence shown here is derived from an EMBL/GenBank/DDBJ whole genome shotgun (WGS) entry which is preliminary data.</text>
</comment>
<dbReference type="AlphaFoldDB" id="A0A0F3IYA0"/>
<dbReference type="OrthoDB" id="9815099at2"/>
<organism evidence="2 3">
    <name type="scientific">Elstera litoralis</name>
    <dbReference type="NCBI Taxonomy" id="552518"/>
    <lineage>
        <taxon>Bacteria</taxon>
        <taxon>Pseudomonadati</taxon>
        <taxon>Pseudomonadota</taxon>
        <taxon>Alphaproteobacteria</taxon>
        <taxon>Rhodospirillales</taxon>
        <taxon>Rhodospirillaceae</taxon>
        <taxon>Elstera</taxon>
    </lineage>
</organism>
<gene>
    <name evidence="2" type="ORF">VZ95_04055</name>
</gene>
<dbReference type="InterPro" id="IPR000182">
    <property type="entry name" value="GNAT_dom"/>
</dbReference>
<evidence type="ECO:0000313" key="2">
    <source>
        <dbReference type="EMBL" id="KJV10564.1"/>
    </source>
</evidence>
<reference evidence="2 3" key="1">
    <citation type="submission" date="2015-03" db="EMBL/GenBank/DDBJ databases">
        <title>Draft genome sequence of Elstera litoralis.</title>
        <authorList>
            <person name="Rahalkar M.C."/>
            <person name="Dhakephalkar P.K."/>
            <person name="Pore S.D."/>
            <person name="Arora P."/>
            <person name="Kapse N.G."/>
            <person name="Pandit P.S."/>
        </authorList>
    </citation>
    <scope>NUCLEOTIDE SEQUENCE [LARGE SCALE GENOMIC DNA]</scope>
    <source>
        <strain evidence="2 3">Dia-1</strain>
    </source>
</reference>
<name>A0A0F3IYA0_9PROT</name>
<protein>
    <recommendedName>
        <fullName evidence="1">N-acetyltransferase domain-containing protein</fullName>
    </recommendedName>
</protein>
<keyword evidence="3" id="KW-1185">Reference proteome</keyword>
<proteinExistence type="predicted"/>
<dbReference type="GO" id="GO:0016747">
    <property type="term" value="F:acyltransferase activity, transferring groups other than amino-acyl groups"/>
    <property type="evidence" value="ECO:0007669"/>
    <property type="project" value="InterPro"/>
</dbReference>
<dbReference type="Gene3D" id="3.40.630.30">
    <property type="match status" value="1"/>
</dbReference>
<dbReference type="RefSeq" id="WP_045774740.1">
    <property type="nucleotide sequence ID" value="NZ_LAJY01000078.1"/>
</dbReference>
<evidence type="ECO:0000259" key="1">
    <source>
        <dbReference type="PROSITE" id="PS51186"/>
    </source>
</evidence>
<dbReference type="InterPro" id="IPR016181">
    <property type="entry name" value="Acyl_CoA_acyltransferase"/>
</dbReference>
<dbReference type="PROSITE" id="PS51186">
    <property type="entry name" value="GNAT"/>
    <property type="match status" value="1"/>
</dbReference>
<accession>A0A0F3IYA0</accession>